<dbReference type="InterPro" id="IPR042453">
    <property type="entry name" value="WDR53"/>
</dbReference>
<dbReference type="Proteomes" id="UP000694892">
    <property type="component" value="Chromosome 5S"/>
</dbReference>
<sequence length="199" mass="21922">MPVKWTCPHSNAVLCLAVGTEKVVASGAELGEFTLWNEKGHHHMSQDEEDTDYQQSPGQLFNPPLAHSLSVAACGNSFCCDAEDGKIRVFQITGTRFEEELFFKGNDGKVSLWDIGKTTQQKKQRQPKNHNLRKSNSLHAKASGSGHKMTDVAESISAKLSIEHREKINWVAEASLLGSRVILVADPTNSVTVYELGEM</sequence>
<keyword evidence="1" id="KW-0677">Repeat</keyword>
<evidence type="ECO:0000313" key="3">
    <source>
        <dbReference type="EMBL" id="OCT78881.1"/>
    </source>
</evidence>
<dbReference type="InterPro" id="IPR015943">
    <property type="entry name" value="WD40/YVTN_repeat-like_dom_sf"/>
</dbReference>
<dbReference type="Gene3D" id="2.130.10.10">
    <property type="entry name" value="YVTN repeat-like/Quinoprotein amine dehydrogenase"/>
    <property type="match status" value="1"/>
</dbReference>
<dbReference type="AlphaFoldDB" id="A0A974CUR3"/>
<protein>
    <recommendedName>
        <fullName evidence="5">WD repeat-containing protein 53</fullName>
    </recommendedName>
</protein>
<evidence type="ECO:0000256" key="2">
    <source>
        <dbReference type="SAM" id="MobiDB-lite"/>
    </source>
</evidence>
<organism evidence="3 4">
    <name type="scientific">Xenopus laevis</name>
    <name type="common">African clawed frog</name>
    <dbReference type="NCBI Taxonomy" id="8355"/>
    <lineage>
        <taxon>Eukaryota</taxon>
        <taxon>Metazoa</taxon>
        <taxon>Chordata</taxon>
        <taxon>Craniata</taxon>
        <taxon>Vertebrata</taxon>
        <taxon>Euteleostomi</taxon>
        <taxon>Amphibia</taxon>
        <taxon>Batrachia</taxon>
        <taxon>Anura</taxon>
        <taxon>Pipoidea</taxon>
        <taxon>Pipidae</taxon>
        <taxon>Xenopodinae</taxon>
        <taxon>Xenopus</taxon>
        <taxon>Xenopus</taxon>
    </lineage>
</organism>
<dbReference type="PANTHER" id="PTHR44666:SF1">
    <property type="entry name" value="WD REPEAT-CONTAINING PROTEIN 53"/>
    <property type="match status" value="1"/>
</dbReference>
<dbReference type="SUPFAM" id="SSF50978">
    <property type="entry name" value="WD40 repeat-like"/>
    <property type="match status" value="1"/>
</dbReference>
<evidence type="ECO:0008006" key="5">
    <source>
        <dbReference type="Google" id="ProtNLM"/>
    </source>
</evidence>
<accession>A0A974CUR3</accession>
<reference evidence="4" key="1">
    <citation type="journal article" date="2016" name="Nature">
        <title>Genome evolution in the allotetraploid frog Xenopus laevis.</title>
        <authorList>
            <person name="Session A.M."/>
            <person name="Uno Y."/>
            <person name="Kwon T."/>
            <person name="Chapman J.A."/>
            <person name="Toyoda A."/>
            <person name="Takahashi S."/>
            <person name="Fukui A."/>
            <person name="Hikosaka A."/>
            <person name="Suzuki A."/>
            <person name="Kondo M."/>
            <person name="van Heeringen S.J."/>
            <person name="Quigley I."/>
            <person name="Heinz S."/>
            <person name="Ogino H."/>
            <person name="Ochi H."/>
            <person name="Hellsten U."/>
            <person name="Lyons J.B."/>
            <person name="Simakov O."/>
            <person name="Putnam N."/>
            <person name="Stites J."/>
            <person name="Kuroki Y."/>
            <person name="Tanaka T."/>
            <person name="Michiue T."/>
            <person name="Watanabe M."/>
            <person name="Bogdanovic O."/>
            <person name="Lister R."/>
            <person name="Georgiou G."/>
            <person name="Paranjpe S.S."/>
            <person name="van Kruijsbergen I."/>
            <person name="Shu S."/>
            <person name="Carlson J."/>
            <person name="Kinoshita T."/>
            <person name="Ohta Y."/>
            <person name="Mawaribuchi S."/>
            <person name="Jenkins J."/>
            <person name="Grimwood J."/>
            <person name="Schmutz J."/>
            <person name="Mitros T."/>
            <person name="Mozaffari S.V."/>
            <person name="Suzuki Y."/>
            <person name="Haramoto Y."/>
            <person name="Yamamoto T.S."/>
            <person name="Takagi C."/>
            <person name="Heald R."/>
            <person name="Miller K."/>
            <person name="Haudenschild C."/>
            <person name="Kitzman J."/>
            <person name="Nakayama T."/>
            <person name="Izutsu Y."/>
            <person name="Robert J."/>
            <person name="Fortriede J."/>
            <person name="Burns K."/>
            <person name="Lotay V."/>
            <person name="Karimi K."/>
            <person name="Yasuoka Y."/>
            <person name="Dichmann D.S."/>
            <person name="Flajnik M.F."/>
            <person name="Houston D.W."/>
            <person name="Shendure J."/>
            <person name="DuPasquier L."/>
            <person name="Vize P.D."/>
            <person name="Zorn A.M."/>
            <person name="Ito M."/>
            <person name="Marcotte E.M."/>
            <person name="Wallingford J.B."/>
            <person name="Ito Y."/>
            <person name="Asashima M."/>
            <person name="Ueno N."/>
            <person name="Matsuda Y."/>
            <person name="Veenstra G.J."/>
            <person name="Fujiyama A."/>
            <person name="Harland R.M."/>
            <person name="Taira M."/>
            <person name="Rokhsar D.S."/>
        </authorList>
    </citation>
    <scope>NUCLEOTIDE SEQUENCE [LARGE SCALE GENOMIC DNA]</scope>
    <source>
        <strain evidence="4">J</strain>
    </source>
</reference>
<name>A0A974CUR3_XENLA</name>
<evidence type="ECO:0000313" key="4">
    <source>
        <dbReference type="Proteomes" id="UP000694892"/>
    </source>
</evidence>
<dbReference type="EMBL" id="CM004475">
    <property type="protein sequence ID" value="OCT78881.1"/>
    <property type="molecule type" value="Genomic_DNA"/>
</dbReference>
<feature type="compositionally biased region" description="Basic residues" evidence="2">
    <location>
        <begin position="120"/>
        <end position="133"/>
    </location>
</feature>
<feature type="region of interest" description="Disordered" evidence="2">
    <location>
        <begin position="118"/>
        <end position="149"/>
    </location>
</feature>
<evidence type="ECO:0000256" key="1">
    <source>
        <dbReference type="ARBA" id="ARBA00022737"/>
    </source>
</evidence>
<gene>
    <name evidence="3" type="ORF">XELAEV_18029971mg</name>
</gene>
<dbReference type="InterPro" id="IPR036322">
    <property type="entry name" value="WD40_repeat_dom_sf"/>
</dbReference>
<proteinExistence type="predicted"/>
<dbReference type="PANTHER" id="PTHR44666">
    <property type="entry name" value="WD REPEAT-CONTAINING PROTEIN 53"/>
    <property type="match status" value="1"/>
</dbReference>